<gene>
    <name evidence="1" type="ORF">BJY01DRAFT_248800</name>
</gene>
<name>A0ABR4JSW3_9EURO</name>
<reference evidence="1 2" key="1">
    <citation type="submission" date="2024-07" db="EMBL/GenBank/DDBJ databases">
        <title>Section-level genome sequencing and comparative genomics of Aspergillus sections Usti and Cavernicolus.</title>
        <authorList>
            <consortium name="Lawrence Berkeley National Laboratory"/>
            <person name="Nybo J.L."/>
            <person name="Vesth T.C."/>
            <person name="Theobald S."/>
            <person name="Frisvad J.C."/>
            <person name="Larsen T.O."/>
            <person name="Kjaerboelling I."/>
            <person name="Rothschild-Mancinelli K."/>
            <person name="Lyhne E.K."/>
            <person name="Kogle M.E."/>
            <person name="Barry K."/>
            <person name="Clum A."/>
            <person name="Na H."/>
            <person name="Ledsgaard L."/>
            <person name="Lin J."/>
            <person name="Lipzen A."/>
            <person name="Kuo A."/>
            <person name="Riley R."/>
            <person name="Mondo S."/>
            <person name="Labutti K."/>
            <person name="Haridas S."/>
            <person name="Pangalinan J."/>
            <person name="Salamov A.A."/>
            <person name="Simmons B.A."/>
            <person name="Magnuson J.K."/>
            <person name="Chen J."/>
            <person name="Drula E."/>
            <person name="Henrissat B."/>
            <person name="Wiebenga A."/>
            <person name="Lubbers R.J."/>
            <person name="Gomes A.C."/>
            <person name="Makela M.R."/>
            <person name="Stajich J."/>
            <person name="Grigoriev I.V."/>
            <person name="Mortensen U.H."/>
            <person name="De Vries R.P."/>
            <person name="Baker S.E."/>
            <person name="Andersen M.R."/>
        </authorList>
    </citation>
    <scope>NUCLEOTIDE SEQUENCE [LARGE SCALE GENOMIC DNA]</scope>
    <source>
        <strain evidence="1 2">CBS 123904</strain>
    </source>
</reference>
<sequence>MSIHCKVLSLYKKSRILRWIPVLEAEPKNNDPGLLWLSDDATRLPEACLSGPSGPWRQLPTVRILCPTSFCEALLLLLCRDYCAVKGHEFGTRGMWETMARRQVRLNRPLRAGFNEAWEAPVDFYGRRMRTRDRKPGPRVSNLRRHLIATGEILPEEIPEVDEYAMQ</sequence>
<evidence type="ECO:0000313" key="1">
    <source>
        <dbReference type="EMBL" id="KAL2843125.1"/>
    </source>
</evidence>
<accession>A0ABR4JSW3</accession>
<protein>
    <submittedName>
        <fullName evidence="1">Uncharacterized protein</fullName>
    </submittedName>
</protein>
<keyword evidence="2" id="KW-1185">Reference proteome</keyword>
<organism evidence="1 2">
    <name type="scientific">Aspergillus pseudoustus</name>
    <dbReference type="NCBI Taxonomy" id="1810923"/>
    <lineage>
        <taxon>Eukaryota</taxon>
        <taxon>Fungi</taxon>
        <taxon>Dikarya</taxon>
        <taxon>Ascomycota</taxon>
        <taxon>Pezizomycotina</taxon>
        <taxon>Eurotiomycetes</taxon>
        <taxon>Eurotiomycetidae</taxon>
        <taxon>Eurotiales</taxon>
        <taxon>Aspergillaceae</taxon>
        <taxon>Aspergillus</taxon>
        <taxon>Aspergillus subgen. Nidulantes</taxon>
    </lineage>
</organism>
<dbReference type="Proteomes" id="UP001610446">
    <property type="component" value="Unassembled WGS sequence"/>
</dbReference>
<comment type="caution">
    <text evidence="1">The sequence shown here is derived from an EMBL/GenBank/DDBJ whole genome shotgun (WGS) entry which is preliminary data.</text>
</comment>
<proteinExistence type="predicted"/>
<dbReference type="EMBL" id="JBFXLU010000093">
    <property type="protein sequence ID" value="KAL2843125.1"/>
    <property type="molecule type" value="Genomic_DNA"/>
</dbReference>
<evidence type="ECO:0000313" key="2">
    <source>
        <dbReference type="Proteomes" id="UP001610446"/>
    </source>
</evidence>